<feature type="domain" description="RNA polymerase sigma factor 70 region 4 type 2" evidence="8">
    <location>
        <begin position="125"/>
        <end position="177"/>
    </location>
</feature>
<evidence type="ECO:0000313" key="10">
    <source>
        <dbReference type="Proteomes" id="UP000528460"/>
    </source>
</evidence>
<dbReference type="SUPFAM" id="SSF88659">
    <property type="entry name" value="Sigma3 and sigma4 domains of RNA polymerase sigma factors"/>
    <property type="match status" value="1"/>
</dbReference>
<dbReference type="InterPro" id="IPR039425">
    <property type="entry name" value="RNA_pol_sigma-70-like"/>
</dbReference>
<dbReference type="InterPro" id="IPR014284">
    <property type="entry name" value="RNA_pol_sigma-70_dom"/>
</dbReference>
<dbReference type="InterPro" id="IPR007627">
    <property type="entry name" value="RNA_pol_sigma70_r2"/>
</dbReference>
<dbReference type="PANTHER" id="PTHR43133">
    <property type="entry name" value="RNA POLYMERASE ECF-TYPE SIGMA FACTO"/>
    <property type="match status" value="1"/>
</dbReference>
<evidence type="ECO:0000256" key="1">
    <source>
        <dbReference type="ARBA" id="ARBA00010641"/>
    </source>
</evidence>
<proteinExistence type="inferred from homology"/>
<sequence length="190" mass="21016">MPASPGASGDSDEVLMERFCQGEAQAFDALFQRYARPVQGYLARLTGSAATAEDLTQLTFLSLVRARGRYQPGARVRPWLYAIATNAARDHARRHRRPEDLTPEGELPLTAVADTPEPRDAGLERAVQRALAQLPEGQRLPILMHRFEGMGFAEIAEALGLTESAVKVRAHRGYARLRELLAPLQQETSR</sequence>
<dbReference type="InterPro" id="IPR013325">
    <property type="entry name" value="RNA_pol_sigma_r2"/>
</dbReference>
<dbReference type="RefSeq" id="WP_171420676.1">
    <property type="nucleotide sequence ID" value="NZ_JABFJW010000334.1"/>
</dbReference>
<evidence type="ECO:0000256" key="6">
    <source>
        <dbReference type="SAM" id="MobiDB-lite"/>
    </source>
</evidence>
<keyword evidence="2" id="KW-0805">Transcription regulation</keyword>
<dbReference type="Pfam" id="PF04542">
    <property type="entry name" value="Sigma70_r2"/>
    <property type="match status" value="1"/>
</dbReference>
<dbReference type="Proteomes" id="UP000528460">
    <property type="component" value="Unassembled WGS sequence"/>
</dbReference>
<comment type="caution">
    <text evidence="9">The sequence shown here is derived from an EMBL/GenBank/DDBJ whole genome shotgun (WGS) entry which is preliminary data.</text>
</comment>
<dbReference type="Pfam" id="PF08281">
    <property type="entry name" value="Sigma70_r4_2"/>
    <property type="match status" value="1"/>
</dbReference>
<feature type="region of interest" description="Disordered" evidence="6">
    <location>
        <begin position="91"/>
        <end position="116"/>
    </location>
</feature>
<keyword evidence="4" id="KW-0238">DNA-binding</keyword>
<dbReference type="InterPro" id="IPR013249">
    <property type="entry name" value="RNA_pol_sigma70_r4_t2"/>
</dbReference>
<dbReference type="SUPFAM" id="SSF88946">
    <property type="entry name" value="Sigma2 domain of RNA polymerase sigma factors"/>
    <property type="match status" value="1"/>
</dbReference>
<dbReference type="PANTHER" id="PTHR43133:SF8">
    <property type="entry name" value="RNA POLYMERASE SIGMA FACTOR HI_1459-RELATED"/>
    <property type="match status" value="1"/>
</dbReference>
<evidence type="ECO:0000256" key="3">
    <source>
        <dbReference type="ARBA" id="ARBA00023082"/>
    </source>
</evidence>
<evidence type="ECO:0000256" key="4">
    <source>
        <dbReference type="ARBA" id="ARBA00023125"/>
    </source>
</evidence>
<reference evidence="9 10" key="1">
    <citation type="submission" date="2020-05" db="EMBL/GenBank/DDBJ databases">
        <authorList>
            <person name="Whitworth D."/>
        </authorList>
    </citation>
    <scope>NUCLEOTIDE SEQUENCE [LARGE SCALE GENOMIC DNA]</scope>
    <source>
        <strain evidence="9 10">CA046A</strain>
    </source>
</reference>
<dbReference type="CDD" id="cd06171">
    <property type="entry name" value="Sigma70_r4"/>
    <property type="match status" value="1"/>
</dbReference>
<dbReference type="Gene3D" id="1.10.10.10">
    <property type="entry name" value="Winged helix-like DNA-binding domain superfamily/Winged helix DNA-binding domain"/>
    <property type="match status" value="1"/>
</dbReference>
<dbReference type="Gene3D" id="1.10.1740.10">
    <property type="match status" value="1"/>
</dbReference>
<evidence type="ECO:0000313" key="9">
    <source>
        <dbReference type="EMBL" id="NOK13510.1"/>
    </source>
</evidence>
<keyword evidence="3" id="KW-0731">Sigma factor</keyword>
<evidence type="ECO:0000256" key="2">
    <source>
        <dbReference type="ARBA" id="ARBA00023015"/>
    </source>
</evidence>
<evidence type="ECO:0000259" key="7">
    <source>
        <dbReference type="Pfam" id="PF04542"/>
    </source>
</evidence>
<dbReference type="EMBL" id="JABFJW010000334">
    <property type="protein sequence ID" value="NOK13510.1"/>
    <property type="molecule type" value="Genomic_DNA"/>
</dbReference>
<dbReference type="GO" id="GO:0016987">
    <property type="term" value="F:sigma factor activity"/>
    <property type="evidence" value="ECO:0007669"/>
    <property type="project" value="UniProtKB-KW"/>
</dbReference>
<dbReference type="InterPro" id="IPR036388">
    <property type="entry name" value="WH-like_DNA-bd_sf"/>
</dbReference>
<accession>A0A7Y4NHW4</accession>
<keyword evidence="5" id="KW-0804">Transcription</keyword>
<evidence type="ECO:0000259" key="8">
    <source>
        <dbReference type="Pfam" id="PF08281"/>
    </source>
</evidence>
<dbReference type="GO" id="GO:0003677">
    <property type="term" value="F:DNA binding"/>
    <property type="evidence" value="ECO:0007669"/>
    <property type="project" value="UniProtKB-KW"/>
</dbReference>
<name>A0A7Y4NHW4_9BACT</name>
<feature type="domain" description="RNA polymerase sigma-70 region 2" evidence="7">
    <location>
        <begin position="30"/>
        <end position="97"/>
    </location>
</feature>
<dbReference type="GO" id="GO:0006352">
    <property type="term" value="P:DNA-templated transcription initiation"/>
    <property type="evidence" value="ECO:0007669"/>
    <property type="project" value="InterPro"/>
</dbReference>
<dbReference type="InterPro" id="IPR013324">
    <property type="entry name" value="RNA_pol_sigma_r3/r4-like"/>
</dbReference>
<dbReference type="NCBIfam" id="TIGR02937">
    <property type="entry name" value="sigma70-ECF"/>
    <property type="match status" value="1"/>
</dbReference>
<organism evidence="9 10">
    <name type="scientific">Corallococcus exercitus</name>
    <dbReference type="NCBI Taxonomy" id="2316736"/>
    <lineage>
        <taxon>Bacteria</taxon>
        <taxon>Pseudomonadati</taxon>
        <taxon>Myxococcota</taxon>
        <taxon>Myxococcia</taxon>
        <taxon>Myxococcales</taxon>
        <taxon>Cystobacterineae</taxon>
        <taxon>Myxococcaceae</taxon>
        <taxon>Corallococcus</taxon>
    </lineage>
</organism>
<evidence type="ECO:0000256" key="5">
    <source>
        <dbReference type="ARBA" id="ARBA00023163"/>
    </source>
</evidence>
<gene>
    <name evidence="9" type="ORF">HNS30_31130</name>
</gene>
<dbReference type="AlphaFoldDB" id="A0A7Y4NHW4"/>
<protein>
    <submittedName>
        <fullName evidence="9">RNA polymerase sigma factor</fullName>
    </submittedName>
</protein>
<comment type="similarity">
    <text evidence="1">Belongs to the sigma-70 factor family. ECF subfamily.</text>
</comment>